<dbReference type="RefSeq" id="WP_005603935.1">
    <property type="nucleotide sequence ID" value="NZ_GG663524.1"/>
</dbReference>
<keyword evidence="1" id="KW-0472">Membrane</keyword>
<accession>D4S1P0</accession>
<evidence type="ECO:0000313" key="4">
    <source>
        <dbReference type="Proteomes" id="UP000006238"/>
    </source>
</evidence>
<dbReference type="Gene3D" id="3.40.50.620">
    <property type="entry name" value="HUPs"/>
    <property type="match status" value="1"/>
</dbReference>
<dbReference type="Pfam" id="PF02698">
    <property type="entry name" value="DUF218"/>
    <property type="match status" value="1"/>
</dbReference>
<dbReference type="GO" id="GO:0043164">
    <property type="term" value="P:Gram-negative-bacterium-type cell wall biogenesis"/>
    <property type="evidence" value="ECO:0007669"/>
    <property type="project" value="TreeGrafter"/>
</dbReference>
<dbReference type="GO" id="GO:0000270">
    <property type="term" value="P:peptidoglycan metabolic process"/>
    <property type="evidence" value="ECO:0007669"/>
    <property type="project" value="TreeGrafter"/>
</dbReference>
<evidence type="ECO:0000256" key="1">
    <source>
        <dbReference type="SAM" id="Phobius"/>
    </source>
</evidence>
<dbReference type="HOGENOM" id="CLU_051474_2_2_9"/>
<organism evidence="3 4">
    <name type="scientific">Eshraghiella crossota DSM 2876</name>
    <dbReference type="NCBI Taxonomy" id="511680"/>
    <lineage>
        <taxon>Bacteria</taxon>
        <taxon>Bacillati</taxon>
        <taxon>Bacillota</taxon>
        <taxon>Clostridia</taxon>
        <taxon>Lachnospirales</taxon>
        <taxon>Lachnospiraceae</taxon>
        <taxon>Eshraghiella</taxon>
    </lineage>
</organism>
<feature type="transmembrane region" description="Helical" evidence="1">
    <location>
        <begin position="70"/>
        <end position="91"/>
    </location>
</feature>
<proteinExistence type="predicted"/>
<feature type="transmembrane region" description="Helical" evidence="1">
    <location>
        <begin position="6"/>
        <end position="25"/>
    </location>
</feature>
<feature type="transmembrane region" description="Helical" evidence="1">
    <location>
        <begin position="37"/>
        <end position="58"/>
    </location>
</feature>
<dbReference type="STRING" id="45851.BHV86_08295"/>
<keyword evidence="1" id="KW-1133">Transmembrane helix</keyword>
<dbReference type="InterPro" id="IPR003848">
    <property type="entry name" value="DUF218"/>
</dbReference>
<name>D4S1P0_9FIRM</name>
<dbReference type="PANTHER" id="PTHR30336:SF4">
    <property type="entry name" value="ENVELOPE BIOGENESIS FACTOR ELYC"/>
    <property type="match status" value="1"/>
</dbReference>
<dbReference type="Proteomes" id="UP000006238">
    <property type="component" value="Unassembled WGS sequence"/>
</dbReference>
<dbReference type="InterPro" id="IPR014729">
    <property type="entry name" value="Rossmann-like_a/b/a_fold"/>
</dbReference>
<gene>
    <name evidence="3" type="ORF">BUTYVIB_02012</name>
</gene>
<dbReference type="CDD" id="cd06259">
    <property type="entry name" value="YdcF-like"/>
    <property type="match status" value="1"/>
</dbReference>
<dbReference type="GO" id="GO:0005886">
    <property type="term" value="C:plasma membrane"/>
    <property type="evidence" value="ECO:0007669"/>
    <property type="project" value="TreeGrafter"/>
</dbReference>
<dbReference type="PANTHER" id="PTHR30336">
    <property type="entry name" value="INNER MEMBRANE PROTEIN, PROBABLE PERMEASE"/>
    <property type="match status" value="1"/>
</dbReference>
<protein>
    <recommendedName>
        <fullName evidence="2">DUF218 domain-containing protein</fullName>
    </recommendedName>
</protein>
<keyword evidence="1" id="KW-0812">Transmembrane</keyword>
<sequence>MSTRKIVLTVIFEIIAIFSFSYFIVMVRYAGIGTSFAFVWLGMALFFAVCGAAVFILGKRNVSLPPAVKVVISVLAAAIIILFAVVEGMIISGMKEKTNEQYDYVIVLGARVRGTTVTKSLRKRLDKAFEYIEKNDNTILVLSGGQGNGEDVSEAQAMYDYLVQKGVDKSRLLLEDKSTSTVENIEYSMKIIEKNSQNATVEVGFITNNFHVFRAELVCRNMGYDIKGIPAKSDNKLLVNYMFREFFALVKYKITGNI</sequence>
<dbReference type="InterPro" id="IPR051599">
    <property type="entry name" value="Cell_Envelope_Assoc"/>
</dbReference>
<feature type="domain" description="DUF218" evidence="2">
    <location>
        <begin position="103"/>
        <end position="245"/>
    </location>
</feature>
<evidence type="ECO:0000259" key="2">
    <source>
        <dbReference type="Pfam" id="PF02698"/>
    </source>
</evidence>
<dbReference type="EMBL" id="ABWN01000035">
    <property type="protein sequence ID" value="EFF67788.1"/>
    <property type="molecule type" value="Genomic_DNA"/>
</dbReference>
<dbReference type="GeneID" id="98917860"/>
<reference evidence="3 4" key="1">
    <citation type="submission" date="2010-02" db="EMBL/GenBank/DDBJ databases">
        <authorList>
            <person name="Weinstock G."/>
            <person name="Sodergren E."/>
            <person name="Clifton S."/>
            <person name="Fulton L."/>
            <person name="Fulton B."/>
            <person name="Courtney L."/>
            <person name="Fronick C."/>
            <person name="Harrison M."/>
            <person name="Strong C."/>
            <person name="Farmer C."/>
            <person name="Delahaunty K."/>
            <person name="Markovic C."/>
            <person name="Hall O."/>
            <person name="Minx P."/>
            <person name="Tomlinson C."/>
            <person name="Mitreva M."/>
            <person name="Nelson J."/>
            <person name="Hou S."/>
            <person name="Wollam A."/>
            <person name="Pepin K.H."/>
            <person name="Johnson M."/>
            <person name="Bhonagiri V."/>
            <person name="Zhang X."/>
            <person name="Suruliraj S."/>
            <person name="Warren W."/>
            <person name="Chinwalla A."/>
            <person name="Mardis E.R."/>
            <person name="Wilson R.K."/>
        </authorList>
    </citation>
    <scope>NUCLEOTIDE SEQUENCE [LARGE SCALE GENOMIC DNA]</scope>
    <source>
        <strain evidence="3 4">DSM 2876</strain>
    </source>
</reference>
<comment type="caution">
    <text evidence="3">The sequence shown here is derived from an EMBL/GenBank/DDBJ whole genome shotgun (WGS) entry which is preliminary data.</text>
</comment>
<dbReference type="eggNOG" id="COG1434">
    <property type="taxonomic scope" value="Bacteria"/>
</dbReference>
<evidence type="ECO:0000313" key="3">
    <source>
        <dbReference type="EMBL" id="EFF67788.1"/>
    </source>
</evidence>
<keyword evidence="4" id="KW-1185">Reference proteome</keyword>
<dbReference type="AlphaFoldDB" id="D4S1P0"/>